<proteinExistence type="predicted"/>
<feature type="region of interest" description="Disordered" evidence="1">
    <location>
        <begin position="548"/>
        <end position="583"/>
    </location>
</feature>
<evidence type="ECO:0000313" key="3">
    <source>
        <dbReference type="Proteomes" id="UP000016924"/>
    </source>
</evidence>
<organism evidence="2 3">
    <name type="scientific">Coniosporium apollinis (strain CBS 100218)</name>
    <name type="common">Rock-inhabiting black yeast</name>
    <dbReference type="NCBI Taxonomy" id="1168221"/>
    <lineage>
        <taxon>Eukaryota</taxon>
        <taxon>Fungi</taxon>
        <taxon>Dikarya</taxon>
        <taxon>Ascomycota</taxon>
        <taxon>Pezizomycotina</taxon>
        <taxon>Dothideomycetes</taxon>
        <taxon>Dothideomycetes incertae sedis</taxon>
        <taxon>Coniosporium</taxon>
    </lineage>
</organism>
<accession>R7YFZ9</accession>
<dbReference type="OrthoDB" id="10386462at2759"/>
<feature type="region of interest" description="Disordered" evidence="1">
    <location>
        <begin position="1"/>
        <end position="43"/>
    </location>
</feature>
<feature type="compositionally biased region" description="Polar residues" evidence="1">
    <location>
        <begin position="14"/>
        <end position="32"/>
    </location>
</feature>
<protein>
    <submittedName>
        <fullName evidence="2">Uncharacterized protein</fullName>
    </submittedName>
</protein>
<sequence>MDSQYIDPALLAAGSSNNGDAGTQQAPSTSSRPPVAPNAYYDPDDADFLDNLFPDGDPFWTEWTDYGALGTNTQQQVQQDVSPGGQFAFVDQVASGTNTEPPVNQDVAEDVATTVPANNSQGHFPVRASTRTPSVGATPSDDSDHGFDLNLRTQLNSELGHAGQEQGEIAGSQFTNDLAPAYSQIEEPYDSYGQSNMFGDTDLTFDQPRASTQFDARVNGYLEFPVAPSGQQYPGNGYDLDQQHAVHALEQLMQPTMQQLPRQTIQRPVEAAVQQSLQQLVQQLVPQPAQQPVQQPVQPSAQQILQQPVEQLAQQPILHHQQAASATGFPNQAGSGAYQHVQHQPQAAPATGAANQAGFGAYQPISGGEAANLLSTAIWTPPADDAGVMDAYLNRDQWFQDLYDAAIDLTNCADPPGKQLYEKFRKGGFCTQQYLQAVMQDLFWKCIGLYPRAPNHQLGYNRGGSTLPKWLDHSTPAERSMGVIARLQALVDGLRKQKGLASDAADGGNTAYRFVLGPLSELKRKDSWRGNNVARQKELDETRQKMGITKGKNKRATAQAVDEADEETESERDVKRARTLTPPQVQDEVGVSLFPPSRPLAIPTIARAAVTRIPSPLTQFRHQAAPLQESPRGQPSSSDHAVADPPAVDPELGTQEQSRSQTTPPAEDPSNFQYTQTTPPPSRGATLSRPIPIRSREY</sequence>
<feature type="region of interest" description="Disordered" evidence="1">
    <location>
        <begin position="624"/>
        <end position="698"/>
    </location>
</feature>
<evidence type="ECO:0000256" key="1">
    <source>
        <dbReference type="SAM" id="MobiDB-lite"/>
    </source>
</evidence>
<dbReference type="HOGENOM" id="CLU_394825_0_0_1"/>
<dbReference type="AlphaFoldDB" id="R7YFZ9"/>
<keyword evidence="3" id="KW-1185">Reference proteome</keyword>
<feature type="compositionally biased region" description="Polar residues" evidence="1">
    <location>
        <begin position="654"/>
        <end position="677"/>
    </location>
</feature>
<name>R7YFZ9_CONA1</name>
<dbReference type="RefSeq" id="XP_007776149.1">
    <property type="nucleotide sequence ID" value="XM_007777959.1"/>
</dbReference>
<dbReference type="Proteomes" id="UP000016924">
    <property type="component" value="Unassembled WGS sequence"/>
</dbReference>
<dbReference type="GeneID" id="19897352"/>
<feature type="region of interest" description="Disordered" evidence="1">
    <location>
        <begin position="116"/>
        <end position="148"/>
    </location>
</feature>
<gene>
    <name evidence="2" type="ORF">W97_00041</name>
</gene>
<evidence type="ECO:0000313" key="2">
    <source>
        <dbReference type="EMBL" id="EON60832.1"/>
    </source>
</evidence>
<dbReference type="EMBL" id="JH767554">
    <property type="protein sequence ID" value="EON60832.1"/>
    <property type="molecule type" value="Genomic_DNA"/>
</dbReference>
<reference evidence="3" key="1">
    <citation type="submission" date="2012-06" db="EMBL/GenBank/DDBJ databases">
        <title>The genome sequence of Coniosporium apollinis CBS 100218.</title>
        <authorList>
            <consortium name="The Broad Institute Genome Sequencing Platform"/>
            <person name="Cuomo C."/>
            <person name="Gorbushina A."/>
            <person name="Noack S."/>
            <person name="Walker B."/>
            <person name="Young S.K."/>
            <person name="Zeng Q."/>
            <person name="Gargeya S."/>
            <person name="Fitzgerald M."/>
            <person name="Haas B."/>
            <person name="Abouelleil A."/>
            <person name="Alvarado L."/>
            <person name="Arachchi H.M."/>
            <person name="Berlin A.M."/>
            <person name="Chapman S.B."/>
            <person name="Goldberg J."/>
            <person name="Griggs A."/>
            <person name="Gujja S."/>
            <person name="Hansen M."/>
            <person name="Howarth C."/>
            <person name="Imamovic A."/>
            <person name="Larimer J."/>
            <person name="McCowan C."/>
            <person name="Montmayeur A."/>
            <person name="Murphy C."/>
            <person name="Neiman D."/>
            <person name="Pearson M."/>
            <person name="Priest M."/>
            <person name="Roberts A."/>
            <person name="Saif S."/>
            <person name="Shea T."/>
            <person name="Sisk P."/>
            <person name="Sykes S."/>
            <person name="Wortman J."/>
            <person name="Nusbaum C."/>
            <person name="Birren B."/>
        </authorList>
    </citation>
    <scope>NUCLEOTIDE SEQUENCE [LARGE SCALE GENOMIC DNA]</scope>
    <source>
        <strain evidence="3">CBS 100218</strain>
    </source>
</reference>